<dbReference type="Proteomes" id="UP000323235">
    <property type="component" value="Segment"/>
</dbReference>
<reference evidence="2" key="1">
    <citation type="submission" date="2019-06" db="EMBL/GenBank/DDBJ databases">
        <title>Complete Genome Sequence of Xanthomonas spp. Siphophage Samson.</title>
        <authorList>
            <person name="Clark S."/>
            <person name="Le T."/>
            <person name="Moreland R."/>
            <person name="Gonzalez C.F."/>
            <person name="Liu M."/>
            <person name="Ramsey J."/>
        </authorList>
    </citation>
    <scope>NUCLEOTIDE SEQUENCE [LARGE SCALE GENOMIC DNA]</scope>
</reference>
<gene>
    <name evidence="1" type="ORF">Samson_006</name>
</gene>
<sequence>MTDQRNESEEKAAYAALLLKERDPFKAALQLFPDNTNRALWVANHWPNDAEVKAVQAQLIGEDDGSSFLPSKAELARDIWQRMQGTTLANGVTIPPTPEEYAKLAKLYADVRGFIEKPQTNVNVTTNVQRVVEVPVFQSESEWENAAARQQRELLENARTRH</sequence>
<proteinExistence type="predicted"/>
<evidence type="ECO:0000313" key="1">
    <source>
        <dbReference type="EMBL" id="QEG09322.1"/>
    </source>
</evidence>
<organism evidence="1 2">
    <name type="scientific">Xanthomonas phage Samson</name>
    <dbReference type="NCBI Taxonomy" id="2596676"/>
    <lineage>
        <taxon>Viruses</taxon>
        <taxon>Duplodnaviria</taxon>
        <taxon>Heunggongvirae</taxon>
        <taxon>Uroviricota</taxon>
        <taxon>Caudoviricetes</taxon>
        <taxon>Jondennisvirinae</taxon>
        <taxon>Septimatrevirus</taxon>
        <taxon>Septimatrevirus samson</taxon>
    </lineage>
</organism>
<protein>
    <submittedName>
        <fullName evidence="1">Terminase small subunit</fullName>
    </submittedName>
</protein>
<evidence type="ECO:0000313" key="2">
    <source>
        <dbReference type="Proteomes" id="UP000323235"/>
    </source>
</evidence>
<name>A0A5B9NA06_9CAUD</name>
<keyword evidence="2" id="KW-1185">Reference proteome</keyword>
<dbReference type="EMBL" id="MN062187">
    <property type="protein sequence ID" value="QEG09322.1"/>
    <property type="molecule type" value="Genomic_DNA"/>
</dbReference>
<accession>A0A5B9NA06</accession>